<evidence type="ECO:0000313" key="2">
    <source>
        <dbReference type="Proteomes" id="UP000258016"/>
    </source>
</evidence>
<dbReference type="EMBL" id="CP020083">
    <property type="protein sequence ID" value="ASR53132.1"/>
    <property type="molecule type" value="Genomic_DNA"/>
</dbReference>
<reference evidence="1 2" key="1">
    <citation type="submission" date="2017-03" db="EMBL/GenBank/DDBJ databases">
        <title>Complete genome sequence of Blastomonas fulva degrading microcsystin LR.</title>
        <authorList>
            <person name="Lee H.-g."/>
            <person name="Jin L."/>
            <person name="oh H.-M."/>
        </authorList>
    </citation>
    <scope>NUCLEOTIDE SEQUENCE [LARGE SCALE GENOMIC DNA]</scope>
    <source>
        <strain evidence="1 2">T2</strain>
    </source>
</reference>
<dbReference type="InterPro" id="IPR010662">
    <property type="entry name" value="RBBP9/YdeN"/>
</dbReference>
<dbReference type="GeneID" id="303487507"/>
<dbReference type="SUPFAM" id="SSF53474">
    <property type="entry name" value="alpha/beta-Hydrolases"/>
    <property type="match status" value="1"/>
</dbReference>
<keyword evidence="2" id="KW-1185">Reference proteome</keyword>
<protein>
    <submittedName>
        <fullName evidence="1">Alpha/beta hydrolase</fullName>
    </submittedName>
</protein>
<organism evidence="1 2">
    <name type="scientific">Blastomonas fulva</name>
    <dbReference type="NCBI Taxonomy" id="1550728"/>
    <lineage>
        <taxon>Bacteria</taxon>
        <taxon>Pseudomonadati</taxon>
        <taxon>Pseudomonadota</taxon>
        <taxon>Alphaproteobacteria</taxon>
        <taxon>Sphingomonadales</taxon>
        <taxon>Sphingomonadaceae</taxon>
        <taxon>Blastomonas</taxon>
    </lineage>
</organism>
<dbReference type="Gene3D" id="3.40.50.1820">
    <property type="entry name" value="alpha/beta hydrolase"/>
    <property type="match status" value="1"/>
</dbReference>
<sequence>MTVTVLFVPGLRDHVADHWQTHAANALPGSITVEPIQQDRLSLAARVNALDAALHAISGEVVLAAHSAGCLMVAAWAAHPTRPIRGALLATPADVESPLPEGYPTLDELSANGWCPIARKLLPFPSVVAASHDDPLASFERVSGLAIDWGGELFDAGNVGHLNPPSGFGKWREALPLINRLAAR</sequence>
<dbReference type="InterPro" id="IPR029058">
    <property type="entry name" value="AB_hydrolase_fold"/>
</dbReference>
<accession>A0ABN5BCQ3</accession>
<name>A0ABN5BCQ3_9SPHN</name>
<dbReference type="RefSeq" id="WP_117353210.1">
    <property type="nucleotide sequence ID" value="NZ_CP020083.1"/>
</dbReference>
<proteinExistence type="predicted"/>
<dbReference type="Pfam" id="PF06821">
    <property type="entry name" value="Ser_hydrolase"/>
    <property type="match status" value="1"/>
</dbReference>
<dbReference type="Proteomes" id="UP000258016">
    <property type="component" value="Chromosome"/>
</dbReference>
<keyword evidence="1" id="KW-0378">Hydrolase</keyword>
<evidence type="ECO:0000313" key="1">
    <source>
        <dbReference type="EMBL" id="ASR53132.1"/>
    </source>
</evidence>
<dbReference type="GO" id="GO:0016787">
    <property type="term" value="F:hydrolase activity"/>
    <property type="evidence" value="ECO:0007669"/>
    <property type="project" value="UniProtKB-KW"/>
</dbReference>
<gene>
    <name evidence="1" type="ORF">B5J99_18090</name>
</gene>